<gene>
    <name evidence="2" type="ORF">COV07_01645</name>
</gene>
<evidence type="ECO:0000313" key="2">
    <source>
        <dbReference type="EMBL" id="PIR46948.1"/>
    </source>
</evidence>
<organism evidence="2 3">
    <name type="scientific">Candidatus Vogelbacteria bacterium CG10_big_fil_rev_8_21_14_0_10_45_14</name>
    <dbReference type="NCBI Taxonomy" id="1975042"/>
    <lineage>
        <taxon>Bacteria</taxon>
        <taxon>Candidatus Vogeliibacteriota</taxon>
    </lineage>
</organism>
<protein>
    <submittedName>
        <fullName evidence="2">Uncharacterized protein</fullName>
    </submittedName>
</protein>
<dbReference type="AlphaFoldDB" id="A0A2H0RKC7"/>
<accession>A0A2H0RKC7</accession>
<sequence length="264" mass="30156">MKEPNSPYFKNSLRRENASDTISKEERKKVGNIESPRHILIQAVHIDARSTDKEKENTQTDLFSILDKGISLADPAKVLVVDFYTSSSQAERDKIKTGGQESYAISPVDARDKATYKLKDCVGLVVVGTDDVLGVSVSLLSHQSPSFLFQSEYSESRFKEHLASRMRELVDRCDSKTVEGVIFGGKYMEGESLVHKRNYRKDYDRMVGLLKTITMNSTEVEPKIAKKSKTYHGWEDVYFCNKERKLYIIEFGEPTPRSKDHRKE</sequence>
<feature type="compositionally biased region" description="Basic and acidic residues" evidence="1">
    <location>
        <begin position="13"/>
        <end position="29"/>
    </location>
</feature>
<dbReference type="Proteomes" id="UP000230833">
    <property type="component" value="Unassembled WGS sequence"/>
</dbReference>
<name>A0A2H0RKC7_9BACT</name>
<proteinExistence type="predicted"/>
<feature type="region of interest" description="Disordered" evidence="1">
    <location>
        <begin position="1"/>
        <end position="29"/>
    </location>
</feature>
<dbReference type="EMBL" id="PCYL01000019">
    <property type="protein sequence ID" value="PIR46948.1"/>
    <property type="molecule type" value="Genomic_DNA"/>
</dbReference>
<evidence type="ECO:0000256" key="1">
    <source>
        <dbReference type="SAM" id="MobiDB-lite"/>
    </source>
</evidence>
<reference evidence="2 3" key="1">
    <citation type="submission" date="2017-09" db="EMBL/GenBank/DDBJ databases">
        <title>Depth-based differentiation of microbial function through sediment-hosted aquifers and enrichment of novel symbionts in the deep terrestrial subsurface.</title>
        <authorList>
            <person name="Probst A.J."/>
            <person name="Ladd B."/>
            <person name="Jarett J.K."/>
            <person name="Geller-Mcgrath D.E."/>
            <person name="Sieber C.M."/>
            <person name="Emerson J.B."/>
            <person name="Anantharaman K."/>
            <person name="Thomas B.C."/>
            <person name="Malmstrom R."/>
            <person name="Stieglmeier M."/>
            <person name="Klingl A."/>
            <person name="Woyke T."/>
            <person name="Ryan C.M."/>
            <person name="Banfield J.F."/>
        </authorList>
    </citation>
    <scope>NUCLEOTIDE SEQUENCE [LARGE SCALE GENOMIC DNA]</scope>
    <source>
        <strain evidence="2">CG10_big_fil_rev_8_21_14_0_10_45_14</strain>
    </source>
</reference>
<comment type="caution">
    <text evidence="2">The sequence shown here is derived from an EMBL/GenBank/DDBJ whole genome shotgun (WGS) entry which is preliminary data.</text>
</comment>
<evidence type="ECO:0000313" key="3">
    <source>
        <dbReference type="Proteomes" id="UP000230833"/>
    </source>
</evidence>